<proteinExistence type="predicted"/>
<protein>
    <submittedName>
        <fullName evidence="4">Peptidoglycan/LPS O-acetylase OafA/YrhL</fullName>
    </submittedName>
</protein>
<feature type="transmembrane region" description="Helical" evidence="2">
    <location>
        <begin position="348"/>
        <end position="368"/>
    </location>
</feature>
<feature type="transmembrane region" description="Helical" evidence="2">
    <location>
        <begin position="20"/>
        <end position="43"/>
    </location>
</feature>
<feature type="transmembrane region" description="Helical" evidence="2">
    <location>
        <begin position="94"/>
        <end position="112"/>
    </location>
</feature>
<dbReference type="GO" id="GO:0009103">
    <property type="term" value="P:lipopolysaccharide biosynthetic process"/>
    <property type="evidence" value="ECO:0007669"/>
    <property type="project" value="TreeGrafter"/>
</dbReference>
<dbReference type="GO" id="GO:0016747">
    <property type="term" value="F:acyltransferase activity, transferring groups other than amino-acyl groups"/>
    <property type="evidence" value="ECO:0007669"/>
    <property type="project" value="InterPro"/>
</dbReference>
<feature type="transmembrane region" description="Helical" evidence="2">
    <location>
        <begin position="237"/>
        <end position="257"/>
    </location>
</feature>
<feature type="transmembrane region" description="Helical" evidence="2">
    <location>
        <begin position="55"/>
        <end position="73"/>
    </location>
</feature>
<feature type="transmembrane region" description="Helical" evidence="2">
    <location>
        <begin position="310"/>
        <end position="328"/>
    </location>
</feature>
<organism evidence="4 5">
    <name type="scientific">Allocatelliglobosispora scoriae</name>
    <dbReference type="NCBI Taxonomy" id="643052"/>
    <lineage>
        <taxon>Bacteria</taxon>
        <taxon>Bacillati</taxon>
        <taxon>Actinomycetota</taxon>
        <taxon>Actinomycetes</taxon>
        <taxon>Micromonosporales</taxon>
        <taxon>Micromonosporaceae</taxon>
        <taxon>Allocatelliglobosispora</taxon>
    </lineage>
</organism>
<name>A0A841BR38_9ACTN</name>
<feature type="region of interest" description="Disordered" evidence="1">
    <location>
        <begin position="416"/>
        <end position="546"/>
    </location>
</feature>
<evidence type="ECO:0000256" key="2">
    <source>
        <dbReference type="SAM" id="Phobius"/>
    </source>
</evidence>
<sequence>MTSVVSARPAGAPRMPTLDALRGVGATAVVAGHVTFATGAVGMPYWGYWFSRLEVFVSVFFVLSGFVLFRPYAHARATGTPAPTLGRHFWRRSLRIIPAYWLVVVACFLFLAPGQVPWQTWVQHFTFTQFYSQGGLMPGIGQAWSLTVEVVFYLFLPFFAILALGKRWRPARTVAICLLLVPVTVAWALALGYGQLNIFVHPLWFPSHAGSFGVGMALATAHVALNTGTAPRRWALLDDLASAPWACIGFTVGLFALTATPIAGPQGGIGIATGSEYAVRLLLYMTMASCLLVPVAFGRGTSLHGFLSSMPMRWLGTVSFGLFLWHPLAMHIIEVVSGVPQFGRDPLTMFAMTMVLALLLAAMSWYGVERPIVNWGRNVGRSRRAARPAGGDPQPRQRRERHQLWRRRRVAEDHALGEPVSQQEHGWWQQPQQASGAVEAAPVVSWQPLRQHAHHEGEQYATERHGTADRPAEPDQGQPAQEQWYQPTGEAAPSTAGRFVGRASVPPRQYGDHHDQHQQPGPEQERVAEGALRREAEHHGSTGTGW</sequence>
<dbReference type="InterPro" id="IPR050879">
    <property type="entry name" value="Acyltransferase_3"/>
</dbReference>
<dbReference type="PANTHER" id="PTHR23028">
    <property type="entry name" value="ACETYLTRANSFERASE"/>
    <property type="match status" value="1"/>
</dbReference>
<gene>
    <name evidence="4" type="ORF">F4553_003205</name>
</gene>
<feature type="transmembrane region" description="Helical" evidence="2">
    <location>
        <begin position="174"/>
        <end position="193"/>
    </location>
</feature>
<feature type="compositionally biased region" description="Low complexity" evidence="1">
    <location>
        <begin position="422"/>
        <end position="433"/>
    </location>
</feature>
<dbReference type="InterPro" id="IPR002656">
    <property type="entry name" value="Acyl_transf_3_dom"/>
</dbReference>
<evidence type="ECO:0000256" key="1">
    <source>
        <dbReference type="SAM" id="MobiDB-lite"/>
    </source>
</evidence>
<feature type="region of interest" description="Disordered" evidence="1">
    <location>
        <begin position="382"/>
        <end position="403"/>
    </location>
</feature>
<feature type="transmembrane region" description="Helical" evidence="2">
    <location>
        <begin position="277"/>
        <end position="298"/>
    </location>
</feature>
<keyword evidence="2" id="KW-0472">Membrane</keyword>
<evidence type="ECO:0000313" key="5">
    <source>
        <dbReference type="Proteomes" id="UP000587527"/>
    </source>
</evidence>
<feature type="compositionally biased region" description="Basic and acidic residues" evidence="1">
    <location>
        <begin position="454"/>
        <end position="473"/>
    </location>
</feature>
<feature type="compositionally biased region" description="Basic and acidic residues" evidence="1">
    <location>
        <begin position="510"/>
        <end position="540"/>
    </location>
</feature>
<comment type="caution">
    <text evidence="4">The sequence shown here is derived from an EMBL/GenBank/DDBJ whole genome shotgun (WGS) entry which is preliminary data.</text>
</comment>
<evidence type="ECO:0000313" key="4">
    <source>
        <dbReference type="EMBL" id="MBB5869826.1"/>
    </source>
</evidence>
<feature type="domain" description="Acyltransferase 3" evidence="3">
    <location>
        <begin position="18"/>
        <end position="362"/>
    </location>
</feature>
<dbReference type="Proteomes" id="UP000587527">
    <property type="component" value="Unassembled WGS sequence"/>
</dbReference>
<feature type="transmembrane region" description="Helical" evidence="2">
    <location>
        <begin position="143"/>
        <end position="162"/>
    </location>
</feature>
<dbReference type="AlphaFoldDB" id="A0A841BR38"/>
<evidence type="ECO:0000259" key="3">
    <source>
        <dbReference type="Pfam" id="PF01757"/>
    </source>
</evidence>
<reference evidence="4 5" key="1">
    <citation type="submission" date="2020-08" db="EMBL/GenBank/DDBJ databases">
        <title>Sequencing the genomes of 1000 actinobacteria strains.</title>
        <authorList>
            <person name="Klenk H.-P."/>
        </authorList>
    </citation>
    <scope>NUCLEOTIDE SEQUENCE [LARGE SCALE GENOMIC DNA]</scope>
    <source>
        <strain evidence="4 5">DSM 45362</strain>
    </source>
</reference>
<accession>A0A841BR38</accession>
<dbReference type="Pfam" id="PF01757">
    <property type="entry name" value="Acyl_transf_3"/>
    <property type="match status" value="1"/>
</dbReference>
<dbReference type="GO" id="GO:0016020">
    <property type="term" value="C:membrane"/>
    <property type="evidence" value="ECO:0007669"/>
    <property type="project" value="TreeGrafter"/>
</dbReference>
<keyword evidence="2" id="KW-1133">Transmembrane helix</keyword>
<dbReference type="PANTHER" id="PTHR23028:SF53">
    <property type="entry name" value="ACYL_TRANSF_3 DOMAIN-CONTAINING PROTEIN"/>
    <property type="match status" value="1"/>
</dbReference>
<dbReference type="EMBL" id="JACHMN010000002">
    <property type="protein sequence ID" value="MBB5869826.1"/>
    <property type="molecule type" value="Genomic_DNA"/>
</dbReference>
<keyword evidence="2" id="KW-0812">Transmembrane</keyword>
<keyword evidence="5" id="KW-1185">Reference proteome</keyword>
<feature type="transmembrane region" description="Helical" evidence="2">
    <location>
        <begin position="205"/>
        <end position="225"/>
    </location>
</feature>